<dbReference type="AlphaFoldDB" id="A0A6B8KFI7"/>
<protein>
    <submittedName>
        <fullName evidence="1">Uncharacterized protein</fullName>
    </submittedName>
</protein>
<gene>
    <name evidence="1" type="ORF">H2LOC_005495</name>
</gene>
<dbReference type="EMBL" id="CP046052">
    <property type="protein sequence ID" value="QGM45190.1"/>
    <property type="molecule type" value="Genomic_DNA"/>
</dbReference>
<sequence>MMSLRLHASDVLLTDDLTPWQQEQFRHDQRNHSDILNMPRPDRLKHYGLHFAKYVGRLARGSAETKPVDRTIVDAALICLSAANSLNQRLKKPASTMPSSSLQTDKTLSLADAAGRFADACEKIDHLEEFLLLARTANEDILKWVFTISAERHLNLSSAIKVRRKEIADRQFYIMD</sequence>
<evidence type="ECO:0000313" key="2">
    <source>
        <dbReference type="Proteomes" id="UP000309061"/>
    </source>
</evidence>
<dbReference type="OrthoDB" id="8383555at2"/>
<keyword evidence="2" id="KW-1185">Reference proteome</keyword>
<proteinExistence type="predicted"/>
<organism evidence="1 2">
    <name type="scientific">Methylocystis heyeri</name>
    <dbReference type="NCBI Taxonomy" id="391905"/>
    <lineage>
        <taxon>Bacteria</taxon>
        <taxon>Pseudomonadati</taxon>
        <taxon>Pseudomonadota</taxon>
        <taxon>Alphaproteobacteria</taxon>
        <taxon>Hyphomicrobiales</taxon>
        <taxon>Methylocystaceae</taxon>
        <taxon>Methylocystis</taxon>
    </lineage>
</organism>
<name>A0A6B8KFI7_9HYPH</name>
<dbReference type="RefSeq" id="WP_136495473.1">
    <property type="nucleotide sequence ID" value="NZ_CP046052.1"/>
</dbReference>
<accession>A0A6B8KFI7</accession>
<evidence type="ECO:0000313" key="1">
    <source>
        <dbReference type="EMBL" id="QGM45190.1"/>
    </source>
</evidence>
<reference evidence="1 2" key="1">
    <citation type="submission" date="2019-11" db="EMBL/GenBank/DDBJ databases">
        <title>The genome sequence of Methylocystis heyeri.</title>
        <authorList>
            <person name="Oshkin I.Y."/>
            <person name="Miroshnikov K."/>
            <person name="Dedysh S.N."/>
        </authorList>
    </citation>
    <scope>NUCLEOTIDE SEQUENCE [LARGE SCALE GENOMIC DNA]</scope>
    <source>
        <strain evidence="1 2">H2</strain>
    </source>
</reference>
<dbReference type="Proteomes" id="UP000309061">
    <property type="component" value="Chromosome"/>
</dbReference>
<dbReference type="KEGG" id="mhey:H2LOC_005495"/>